<dbReference type="Proteomes" id="UP001206128">
    <property type="component" value="Unassembled WGS sequence"/>
</dbReference>
<protein>
    <submittedName>
        <fullName evidence="1">Uncharacterized protein</fullName>
    </submittedName>
</protein>
<dbReference type="EMBL" id="JAMTCK010000013">
    <property type="protein sequence ID" value="MCP2168300.1"/>
    <property type="molecule type" value="Genomic_DNA"/>
</dbReference>
<proteinExistence type="predicted"/>
<organism evidence="1 2">
    <name type="scientific">Goodfellowiella coeruleoviolacea</name>
    <dbReference type="NCBI Taxonomy" id="334858"/>
    <lineage>
        <taxon>Bacteria</taxon>
        <taxon>Bacillati</taxon>
        <taxon>Actinomycetota</taxon>
        <taxon>Actinomycetes</taxon>
        <taxon>Pseudonocardiales</taxon>
        <taxon>Pseudonocardiaceae</taxon>
        <taxon>Goodfellowiella</taxon>
    </lineage>
</organism>
<dbReference type="PROSITE" id="PS51257">
    <property type="entry name" value="PROKAR_LIPOPROTEIN"/>
    <property type="match status" value="1"/>
</dbReference>
<accession>A0AAE3GIV8</accession>
<comment type="caution">
    <text evidence="1">The sequence shown here is derived from an EMBL/GenBank/DDBJ whole genome shotgun (WGS) entry which is preliminary data.</text>
</comment>
<sequence length="196" mass="19311">MRRLVRLCGVPHHTSTLRPFVPLSAALVALTACGSAVEAGGQVCTEIATRVGISLDIAPPLADRVAAATMTVCWDGVCSTPLVELAPATTAGPASCASGGTGPDVACAAEAVPTGGKHGFADLGNLPERAVRVRLTLTDTTGTTVVEQQVDTTPALEHPNGPGCPPGGPQAGLLVSGDGQVTGRAPAAGSATTTTG</sequence>
<evidence type="ECO:0000313" key="1">
    <source>
        <dbReference type="EMBL" id="MCP2168300.1"/>
    </source>
</evidence>
<evidence type="ECO:0000313" key="2">
    <source>
        <dbReference type="Proteomes" id="UP001206128"/>
    </source>
</evidence>
<dbReference type="AlphaFoldDB" id="A0AAE3GIV8"/>
<gene>
    <name evidence="1" type="ORF">LX83_005178</name>
</gene>
<name>A0AAE3GIV8_9PSEU</name>
<reference evidence="1" key="1">
    <citation type="submission" date="2022-06" db="EMBL/GenBank/DDBJ databases">
        <title>Genomic Encyclopedia of Archaeal and Bacterial Type Strains, Phase II (KMG-II): from individual species to whole genera.</title>
        <authorList>
            <person name="Goeker M."/>
        </authorList>
    </citation>
    <scope>NUCLEOTIDE SEQUENCE</scope>
    <source>
        <strain evidence="1">DSM 43935</strain>
    </source>
</reference>
<keyword evidence="2" id="KW-1185">Reference proteome</keyword>